<evidence type="ECO:0000313" key="9">
    <source>
        <dbReference type="EMBL" id="KFI45160.1"/>
    </source>
</evidence>
<feature type="region of interest" description="Disordered" evidence="8">
    <location>
        <begin position="1"/>
        <end position="21"/>
    </location>
</feature>
<dbReference type="EMBL" id="JGYP01000004">
    <property type="protein sequence ID" value="KFI45160.1"/>
    <property type="molecule type" value="Genomic_DNA"/>
</dbReference>
<feature type="active site" description="Tele-phosphohistidine intermediate" evidence="5">
    <location>
        <position position="36"/>
    </location>
</feature>
<dbReference type="SMART" id="SM00855">
    <property type="entry name" value="PGAM"/>
    <property type="match status" value="1"/>
</dbReference>
<evidence type="ECO:0000256" key="5">
    <source>
        <dbReference type="PIRSR" id="PIRSR613078-1"/>
    </source>
</evidence>
<dbReference type="Gene3D" id="3.40.50.1240">
    <property type="entry name" value="Phosphoglycerate mutase-like"/>
    <property type="match status" value="1"/>
</dbReference>
<evidence type="ECO:0000256" key="1">
    <source>
        <dbReference type="ARBA" id="ARBA00006717"/>
    </source>
</evidence>
<dbReference type="STRING" id="1437606.BBOH_1422"/>
<dbReference type="GO" id="GO:0016787">
    <property type="term" value="F:hydrolase activity"/>
    <property type="evidence" value="ECO:0007669"/>
    <property type="project" value="UniProtKB-KW"/>
</dbReference>
<evidence type="ECO:0000256" key="8">
    <source>
        <dbReference type="SAM" id="MobiDB-lite"/>
    </source>
</evidence>
<dbReference type="EC" id="5.4.2.11" evidence="2"/>
<comment type="similarity">
    <text evidence="1">Belongs to the phosphoglycerate mutase family. BPG-dependent PGAM subfamily.</text>
</comment>
<reference evidence="9 10" key="1">
    <citation type="submission" date="2014-03" db="EMBL/GenBank/DDBJ databases">
        <title>Genomics of Bifidobacteria.</title>
        <authorList>
            <person name="Ventura M."/>
            <person name="Milani C."/>
            <person name="Lugli G.A."/>
        </authorList>
    </citation>
    <scope>NUCLEOTIDE SEQUENCE [LARGE SCALE GENOMIC DNA]</scope>
    <source>
        <strain evidence="9 10">DSM 22767</strain>
    </source>
</reference>
<dbReference type="AlphaFoldDB" id="A0A086ZF60"/>
<dbReference type="InterPro" id="IPR029033">
    <property type="entry name" value="His_PPase_superfam"/>
</dbReference>
<accession>A0A086ZF60</accession>
<dbReference type="eggNOG" id="COG0406">
    <property type="taxonomic scope" value="Bacteria"/>
</dbReference>
<comment type="caution">
    <text evidence="9">The sequence shown here is derived from an EMBL/GenBank/DDBJ whole genome shotgun (WGS) entry which is preliminary data.</text>
</comment>
<dbReference type="PANTHER" id="PTHR11931">
    <property type="entry name" value="PHOSPHOGLYCERATE MUTASE"/>
    <property type="match status" value="1"/>
</dbReference>
<evidence type="ECO:0000256" key="4">
    <source>
        <dbReference type="ARBA" id="ARBA00023235"/>
    </source>
</evidence>
<feature type="site" description="Transition state stabilizer" evidence="7">
    <location>
        <position position="200"/>
    </location>
</feature>
<protein>
    <recommendedName>
        <fullName evidence="2">phosphoglycerate mutase (2,3-diphosphoglycerate-dependent)</fullName>
        <ecNumber evidence="2">5.4.2.11</ecNumber>
    </recommendedName>
</protein>
<dbReference type="InterPro" id="IPR005952">
    <property type="entry name" value="Phosphogly_mut1"/>
</dbReference>
<keyword evidence="9" id="KW-0378">Hydrolase</keyword>
<evidence type="ECO:0000313" key="10">
    <source>
        <dbReference type="Proteomes" id="UP000029096"/>
    </source>
</evidence>
<keyword evidence="3" id="KW-0324">Glycolysis</keyword>
<keyword evidence="4" id="KW-0413">Isomerase</keyword>
<evidence type="ECO:0000256" key="3">
    <source>
        <dbReference type="ARBA" id="ARBA00023152"/>
    </source>
</evidence>
<keyword evidence="10" id="KW-1185">Reference proteome</keyword>
<feature type="binding site" evidence="6">
    <location>
        <begin position="48"/>
        <end position="49"/>
    </location>
    <ligand>
        <name>substrate</name>
    </ligand>
</feature>
<dbReference type="GO" id="GO:0006096">
    <property type="term" value="P:glycolytic process"/>
    <property type="evidence" value="ECO:0007669"/>
    <property type="project" value="UniProtKB-KW"/>
</dbReference>
<dbReference type="SUPFAM" id="SSF53254">
    <property type="entry name" value="Phosphoglycerate mutase-like"/>
    <property type="match status" value="1"/>
</dbReference>
<evidence type="ECO:0000256" key="7">
    <source>
        <dbReference type="PIRSR" id="PIRSR613078-3"/>
    </source>
</evidence>
<proteinExistence type="inferred from homology"/>
<feature type="binding site" evidence="6">
    <location>
        <begin position="111"/>
        <end position="114"/>
    </location>
    <ligand>
        <name>substrate</name>
    </ligand>
</feature>
<dbReference type="Proteomes" id="UP000029096">
    <property type="component" value="Unassembled WGS sequence"/>
</dbReference>
<feature type="active site" description="Proton donor/acceptor" evidence="5">
    <location>
        <position position="111"/>
    </location>
</feature>
<dbReference type="GO" id="GO:0004619">
    <property type="term" value="F:phosphoglycerate mutase activity"/>
    <property type="evidence" value="ECO:0007669"/>
    <property type="project" value="UniProtKB-EC"/>
</dbReference>
<evidence type="ECO:0000256" key="2">
    <source>
        <dbReference type="ARBA" id="ARBA00012028"/>
    </source>
</evidence>
<dbReference type="InterPro" id="IPR013078">
    <property type="entry name" value="His_Pase_superF_clade-1"/>
</dbReference>
<organism evidence="9 10">
    <name type="scientific">Bifidobacterium bohemicum DSM 22767</name>
    <dbReference type="NCBI Taxonomy" id="1437606"/>
    <lineage>
        <taxon>Bacteria</taxon>
        <taxon>Bacillati</taxon>
        <taxon>Actinomycetota</taxon>
        <taxon>Actinomycetes</taxon>
        <taxon>Bifidobacteriales</taxon>
        <taxon>Bifidobacteriaceae</taxon>
        <taxon>Bifidobacterium</taxon>
    </lineage>
</organism>
<feature type="binding site" evidence="6">
    <location>
        <position position="90"/>
    </location>
    <ligand>
        <name>substrate</name>
    </ligand>
</feature>
<gene>
    <name evidence="9" type="ORF">BBOH_1422</name>
</gene>
<dbReference type="Pfam" id="PF00300">
    <property type="entry name" value="His_Phos_1"/>
    <property type="match status" value="1"/>
</dbReference>
<evidence type="ECO:0000256" key="6">
    <source>
        <dbReference type="PIRSR" id="PIRSR613078-2"/>
    </source>
</evidence>
<dbReference type="CDD" id="cd07067">
    <property type="entry name" value="HP_PGM_like"/>
    <property type="match status" value="1"/>
</dbReference>
<name>A0A086ZF60_9BIFI</name>
<sequence length="246" mass="27006">MSEDNVVLCDDASESKGVPRPMGEAARLGHLVLLRHGQTKWSDSGQYTGRTDLPLGREGRQQAVQSGKRLREAFPGGFDASCIFVSPLLRARQTAQLAGFGEFQVLDDLAEWDYGRAEGHTEQEIGAALGRPWNVWRHGAEAVPADMGVDWVERLETGEQIPVRHTSGERLEDVAARTRRAVSKVAPMVLAGSDVLLVAHAHVLRVLATQWLGVDPCAGSLFRIDTAHYAVLGYYKSEPVVERWNA</sequence>